<evidence type="ECO:0000313" key="1">
    <source>
        <dbReference type="EMBL" id="MEQ2472168.1"/>
    </source>
</evidence>
<dbReference type="RefSeq" id="WP_349164267.1">
    <property type="nucleotide sequence ID" value="NZ_JBBMFE010000004.1"/>
</dbReference>
<reference evidence="1 2" key="1">
    <citation type="submission" date="2024-03" db="EMBL/GenBank/DDBJ databases">
        <title>Human intestinal bacterial collection.</title>
        <authorList>
            <person name="Pauvert C."/>
            <person name="Hitch T.C.A."/>
            <person name="Clavel T."/>
        </authorList>
    </citation>
    <scope>NUCLEOTIDE SEQUENCE [LARGE SCALE GENOMIC DNA]</scope>
    <source>
        <strain evidence="1 2">CLA-AA-H132</strain>
    </source>
</reference>
<protein>
    <submittedName>
        <fullName evidence="1">Cof-type HAD-IIB family hydrolase</fullName>
    </submittedName>
</protein>
<proteinExistence type="predicted"/>
<dbReference type="InterPro" id="IPR000150">
    <property type="entry name" value="Cof"/>
</dbReference>
<accession>A0ABV1FFI9</accession>
<dbReference type="Gene3D" id="3.30.1240.10">
    <property type="match status" value="1"/>
</dbReference>
<dbReference type="Proteomes" id="UP001438008">
    <property type="component" value="Unassembled WGS sequence"/>
</dbReference>
<dbReference type="PROSITE" id="PS01229">
    <property type="entry name" value="COF_2"/>
    <property type="match status" value="1"/>
</dbReference>
<keyword evidence="1" id="KW-0378">Hydrolase</keyword>
<dbReference type="PANTHER" id="PTHR10000">
    <property type="entry name" value="PHOSPHOSERINE PHOSPHATASE"/>
    <property type="match status" value="1"/>
</dbReference>
<dbReference type="Pfam" id="PF08282">
    <property type="entry name" value="Hydrolase_3"/>
    <property type="match status" value="1"/>
</dbReference>
<gene>
    <name evidence="1" type="ORF">WMO29_06650</name>
</gene>
<dbReference type="InterPro" id="IPR036412">
    <property type="entry name" value="HAD-like_sf"/>
</dbReference>
<dbReference type="SUPFAM" id="SSF56784">
    <property type="entry name" value="HAD-like"/>
    <property type="match status" value="1"/>
</dbReference>
<dbReference type="EMBL" id="JBBMFE010000004">
    <property type="protein sequence ID" value="MEQ2472168.1"/>
    <property type="molecule type" value="Genomic_DNA"/>
</dbReference>
<name>A0ABV1FFI9_9FIRM</name>
<dbReference type="SFLD" id="SFLDG01140">
    <property type="entry name" value="C2.B:_Phosphomannomutase_and_P"/>
    <property type="match status" value="1"/>
</dbReference>
<dbReference type="Gene3D" id="3.40.50.1000">
    <property type="entry name" value="HAD superfamily/HAD-like"/>
    <property type="match status" value="1"/>
</dbReference>
<sequence>MSDKKIVFFDIDGTLYEFEKGIPDSAVEGLKRLKENGHIIILCTGRPVSSLFPEILCLPHDGIISGAGTRVEFGDKVLRNELLSNELLMQTVPRMEKNGCTAVLEGPEYLSCRMDGDAFDYFRILLRLRDDYPERLKEMELMTDRACKITVAIKDMEAFERMIPELSRAFELARYEDEPYTEMMPKNISKADGIRILLEELEIPLKNTYAFGDGPNDMEMLQYVEYGTAMGNAETQVLETAKYRTEGMWEDGIYHALQRYGLI</sequence>
<dbReference type="SFLD" id="SFLDS00003">
    <property type="entry name" value="Haloacid_Dehalogenase"/>
    <property type="match status" value="1"/>
</dbReference>
<dbReference type="PANTHER" id="PTHR10000:SF25">
    <property type="entry name" value="PHOSPHATASE YKRA-RELATED"/>
    <property type="match status" value="1"/>
</dbReference>
<dbReference type="InterPro" id="IPR023214">
    <property type="entry name" value="HAD_sf"/>
</dbReference>
<keyword evidence="2" id="KW-1185">Reference proteome</keyword>
<comment type="caution">
    <text evidence="1">The sequence shown here is derived from an EMBL/GenBank/DDBJ whole genome shotgun (WGS) entry which is preliminary data.</text>
</comment>
<dbReference type="NCBIfam" id="TIGR00099">
    <property type="entry name" value="Cof-subfamily"/>
    <property type="match status" value="1"/>
</dbReference>
<dbReference type="GO" id="GO:0016787">
    <property type="term" value="F:hydrolase activity"/>
    <property type="evidence" value="ECO:0007669"/>
    <property type="project" value="UniProtKB-KW"/>
</dbReference>
<organism evidence="1 2">
    <name type="scientific">Laedolimicola intestinihominis</name>
    <dbReference type="NCBI Taxonomy" id="3133166"/>
    <lineage>
        <taxon>Bacteria</taxon>
        <taxon>Bacillati</taxon>
        <taxon>Bacillota</taxon>
        <taxon>Clostridia</taxon>
        <taxon>Lachnospirales</taxon>
        <taxon>Lachnospiraceae</taxon>
        <taxon>Laedolimicola</taxon>
    </lineage>
</organism>
<evidence type="ECO:0000313" key="2">
    <source>
        <dbReference type="Proteomes" id="UP001438008"/>
    </source>
</evidence>